<proteinExistence type="predicted"/>
<keyword evidence="1" id="KW-0732">Signal</keyword>
<evidence type="ECO:0000256" key="1">
    <source>
        <dbReference type="SAM" id="SignalP"/>
    </source>
</evidence>
<comment type="caution">
    <text evidence="2">The sequence shown here is derived from an EMBL/GenBank/DDBJ whole genome shotgun (WGS) entry which is preliminary data.</text>
</comment>
<keyword evidence="3" id="KW-1185">Reference proteome</keyword>
<organism evidence="2 3">
    <name type="scientific">Meloidogyne graminicola</name>
    <dbReference type="NCBI Taxonomy" id="189291"/>
    <lineage>
        <taxon>Eukaryota</taxon>
        <taxon>Metazoa</taxon>
        <taxon>Ecdysozoa</taxon>
        <taxon>Nematoda</taxon>
        <taxon>Chromadorea</taxon>
        <taxon>Rhabditida</taxon>
        <taxon>Tylenchina</taxon>
        <taxon>Tylenchomorpha</taxon>
        <taxon>Tylenchoidea</taxon>
        <taxon>Meloidogynidae</taxon>
        <taxon>Meloidogyninae</taxon>
        <taxon>Meloidogyne</taxon>
    </lineage>
</organism>
<dbReference type="Proteomes" id="UP000605970">
    <property type="component" value="Unassembled WGS sequence"/>
</dbReference>
<reference evidence="2" key="1">
    <citation type="journal article" date="2020" name="Ecol. Evol.">
        <title>Genome structure and content of the rice root-knot nematode (Meloidogyne graminicola).</title>
        <authorList>
            <person name="Phan N.T."/>
            <person name="Danchin E.G.J."/>
            <person name="Klopp C."/>
            <person name="Perfus-Barbeoch L."/>
            <person name="Kozlowski D.K."/>
            <person name="Koutsovoulos G.D."/>
            <person name="Lopez-Roques C."/>
            <person name="Bouchez O."/>
            <person name="Zahm M."/>
            <person name="Besnard G."/>
            <person name="Bellafiore S."/>
        </authorList>
    </citation>
    <scope>NUCLEOTIDE SEQUENCE</scope>
    <source>
        <strain evidence="2">VN-18</strain>
    </source>
</reference>
<accession>A0A8S9ZG78</accession>
<feature type="signal peptide" evidence="1">
    <location>
        <begin position="1"/>
        <end position="28"/>
    </location>
</feature>
<name>A0A8S9ZG78_9BILA</name>
<dbReference type="AlphaFoldDB" id="A0A8S9ZG78"/>
<sequence>MYHKIFFHEHILLILFVLIIVLFISVNSQCNGCCDSFNCQAVCNVFCRGNRYCEAFQLACLSNDLR</sequence>
<evidence type="ECO:0000313" key="3">
    <source>
        <dbReference type="Proteomes" id="UP000605970"/>
    </source>
</evidence>
<evidence type="ECO:0000313" key="2">
    <source>
        <dbReference type="EMBL" id="KAF7632302.1"/>
    </source>
</evidence>
<feature type="chain" id="PRO_5035856736" evidence="1">
    <location>
        <begin position="29"/>
        <end position="66"/>
    </location>
</feature>
<gene>
    <name evidence="2" type="ORF">Mgra_00008311</name>
</gene>
<dbReference type="EMBL" id="JABEBT010000106">
    <property type="protein sequence ID" value="KAF7632302.1"/>
    <property type="molecule type" value="Genomic_DNA"/>
</dbReference>
<protein>
    <submittedName>
        <fullName evidence="2">Uncharacterized protein</fullName>
    </submittedName>
</protein>